<feature type="region of interest" description="Disordered" evidence="1">
    <location>
        <begin position="232"/>
        <end position="253"/>
    </location>
</feature>
<accession>A0A7S1S526</accession>
<organism evidence="2">
    <name type="scientific">Alexandrium catenella</name>
    <name type="common">Red tide dinoflagellate</name>
    <name type="synonym">Gonyaulax catenella</name>
    <dbReference type="NCBI Taxonomy" id="2925"/>
    <lineage>
        <taxon>Eukaryota</taxon>
        <taxon>Sar</taxon>
        <taxon>Alveolata</taxon>
        <taxon>Dinophyceae</taxon>
        <taxon>Gonyaulacales</taxon>
        <taxon>Pyrocystaceae</taxon>
        <taxon>Alexandrium</taxon>
    </lineage>
</organism>
<feature type="compositionally biased region" description="Basic and acidic residues" evidence="1">
    <location>
        <begin position="232"/>
        <end position="241"/>
    </location>
</feature>
<dbReference type="EMBL" id="HBGE01103533">
    <property type="protein sequence ID" value="CAD9184923.1"/>
    <property type="molecule type" value="Transcribed_RNA"/>
</dbReference>
<evidence type="ECO:0000256" key="1">
    <source>
        <dbReference type="SAM" id="MobiDB-lite"/>
    </source>
</evidence>
<feature type="compositionally biased region" description="Polar residues" evidence="1">
    <location>
        <begin position="101"/>
        <end position="118"/>
    </location>
</feature>
<feature type="region of interest" description="Disordered" evidence="1">
    <location>
        <begin position="1"/>
        <end position="32"/>
    </location>
</feature>
<dbReference type="AlphaFoldDB" id="A0A7S1S526"/>
<reference evidence="2" key="1">
    <citation type="submission" date="2021-01" db="EMBL/GenBank/DDBJ databases">
        <authorList>
            <person name="Corre E."/>
            <person name="Pelletier E."/>
            <person name="Niang G."/>
            <person name="Scheremetjew M."/>
            <person name="Finn R."/>
            <person name="Kale V."/>
            <person name="Holt S."/>
            <person name="Cochrane G."/>
            <person name="Meng A."/>
            <person name="Brown T."/>
            <person name="Cohen L."/>
        </authorList>
    </citation>
    <scope>NUCLEOTIDE SEQUENCE</scope>
    <source>
        <strain evidence="2">OF101</strain>
    </source>
</reference>
<gene>
    <name evidence="2" type="ORF">ACAT0790_LOCUS61697</name>
</gene>
<name>A0A7S1S526_ALECA</name>
<sequence length="420" mass="45211">MPAKTAVGGASTTCAPGPPDAATPTMRARSPKRSAVFGALDNSDAMRQALTQCPVLLTRHRKSAGALRCEEASRTSCAASPTAASNCAGRAWTPLREPRSSPLSRTFPSRARSASPSGCSEAFSHFFAEPRSPKRASSPEERNTKLRGAGHANYQRNISSPGIPWRQIPNLDRSSSAFEPREGECAERLRKVGQFSPTLGSGDGMREILTASADGSLFRTPPPSEVQKEAVTDMAKRRSDGKLSPPAGGRFVRLDFDENGGKDAGGAEKSSLHFAYKQMRKGVNHELVTMKESCPYARQDAPVAQEGSLDRSCSPKRRGANALQANLAGAGAVLTTQVEGDTKSLVPEKVTESRRDWQVESRRDWQAQVPNVRKSLPARPQAAAFNGFSPNLSPLTVLAIEKPIHSIRQRSTLPGSKLWK</sequence>
<proteinExistence type="predicted"/>
<evidence type="ECO:0000313" key="2">
    <source>
        <dbReference type="EMBL" id="CAD9184923.1"/>
    </source>
</evidence>
<feature type="region of interest" description="Disordered" evidence="1">
    <location>
        <begin position="90"/>
        <end position="170"/>
    </location>
</feature>
<protein>
    <submittedName>
        <fullName evidence="2">Uncharacterized protein</fullName>
    </submittedName>
</protein>